<organism evidence="2">
    <name type="scientific">mine drainage metagenome</name>
    <dbReference type="NCBI Taxonomy" id="410659"/>
    <lineage>
        <taxon>unclassified sequences</taxon>
        <taxon>metagenomes</taxon>
        <taxon>ecological metagenomes</taxon>
    </lineage>
</organism>
<name>T1AMX0_9ZZZZ</name>
<protein>
    <submittedName>
        <fullName evidence="2">Transposase</fullName>
    </submittedName>
</protein>
<proteinExistence type="predicted"/>
<evidence type="ECO:0000256" key="1">
    <source>
        <dbReference type="SAM" id="MobiDB-lite"/>
    </source>
</evidence>
<sequence length="34" mass="3700">MQADSPRVTCPEHGPTVAQVPWARHGAGHTKDFD</sequence>
<comment type="caution">
    <text evidence="2">The sequence shown here is derived from an EMBL/GenBank/DDBJ whole genome shotgun (WGS) entry which is preliminary data.</text>
</comment>
<feature type="region of interest" description="Disordered" evidence="1">
    <location>
        <begin position="1"/>
        <end position="34"/>
    </location>
</feature>
<dbReference type="AlphaFoldDB" id="T1AMX0"/>
<evidence type="ECO:0000313" key="2">
    <source>
        <dbReference type="EMBL" id="EQD57843.1"/>
    </source>
</evidence>
<reference evidence="2" key="2">
    <citation type="journal article" date="2014" name="ISME J.">
        <title>Microbial stratification in low pH oxic and suboxic macroscopic growths along an acid mine drainage.</title>
        <authorList>
            <person name="Mendez-Garcia C."/>
            <person name="Mesa V."/>
            <person name="Sprenger R.R."/>
            <person name="Richter M."/>
            <person name="Diez M.S."/>
            <person name="Solano J."/>
            <person name="Bargiela R."/>
            <person name="Golyshina O.V."/>
            <person name="Manteca A."/>
            <person name="Ramos J.L."/>
            <person name="Gallego J.R."/>
            <person name="Llorente I."/>
            <person name="Martins Dos Santos V.A."/>
            <person name="Jensen O.N."/>
            <person name="Pelaez A.I."/>
            <person name="Sanchez J."/>
            <person name="Ferrer M."/>
        </authorList>
    </citation>
    <scope>NUCLEOTIDE SEQUENCE</scope>
</reference>
<dbReference type="EMBL" id="AUZY01005639">
    <property type="protein sequence ID" value="EQD57843.1"/>
    <property type="molecule type" value="Genomic_DNA"/>
</dbReference>
<accession>T1AMX0</accession>
<gene>
    <name evidence="2" type="ORF">B1B_08621</name>
</gene>
<feature type="non-terminal residue" evidence="2">
    <location>
        <position position="34"/>
    </location>
</feature>
<reference evidence="2" key="1">
    <citation type="submission" date="2013-08" db="EMBL/GenBank/DDBJ databases">
        <authorList>
            <person name="Mendez C."/>
            <person name="Richter M."/>
            <person name="Ferrer M."/>
            <person name="Sanchez J."/>
        </authorList>
    </citation>
    <scope>NUCLEOTIDE SEQUENCE</scope>
</reference>